<keyword evidence="3" id="KW-1185">Reference proteome</keyword>
<protein>
    <recommendedName>
        <fullName evidence="4">PH domain-containing protein</fullName>
    </recommendedName>
</protein>
<name>A0ABY6TWK0_BIOOC</name>
<sequence>MASVGPMHQSHATTTATLESHHNQLSNSKKWRSTPAHLDRAASDDLHARVTQQSEKVNRRESRLGFRSIFGRSKTGKAADIPALPSVPKAYANAPAPTDLRAGAYSSPYSKAVAHTTVPLSTTVEDQERTANKVAAAKPPAKVNRGHMASWDAPPLFKAYPQAVRYSTLPSSSTPADLLLKSQEKTPGTPEDEKVKQKRRHRRSKSGSHNDGDVKKKIYILVTAGYLLEYASDGPFDRLPEKILKLNRHSAAFASDSIPGRHWVLQVASAMDADGSVLPETSRSIFSRLPFRGAPATERRSTPNMLLIFESAEEMDEWLATIRRAIEALGGKKFLSETGKPKGEHAVPLRERASQRTLVVRDPELFNNRGSVCQSNYSWEQNGSDNRASVISFAMSDNGRDRSIDDFSTTNSVISHDGQQLENLRNSSNRLSYVSSGQRTMVTSTTSSSPACSPTVDSFPSGLEDIAHYTLDTTETRMRFNASAIADRRQSLQAVHPFAEVKGGQPGQRPLSTTFSPTDSIGPLSAGSPAPNFSVPSSRRFSTRISTFESGSPSTTPRDVEMMLRSPPRRPPTTSRVSRPLSMVEDQPLSSQRETFDQVEIAPSQSERGSVASNSFDGQVLEFDPTKPGPSDAQFKLQKPPRNVKPHNSPRRLASLGALRKPRESFYGTDVLAEPNRMRSLRSAPLRSFEMESPLSTLDRHQRGGAFASLPTRVAKRSSMLPFVPAFGKTESISEPPAPPPTIPLPPVPAPSNIKAEAKALALQNRRSMPQLADGPPPAPPPTCALPPIPQQIAQKLHAIGKS</sequence>
<dbReference type="EMBL" id="CABFNS010000699">
    <property type="protein sequence ID" value="VUC23067.1"/>
    <property type="molecule type" value="Genomic_DNA"/>
</dbReference>
<evidence type="ECO:0008006" key="4">
    <source>
        <dbReference type="Google" id="ProtNLM"/>
    </source>
</evidence>
<evidence type="ECO:0000256" key="1">
    <source>
        <dbReference type="SAM" id="MobiDB-lite"/>
    </source>
</evidence>
<comment type="caution">
    <text evidence="2">The sequence shown here is derived from an EMBL/GenBank/DDBJ whole genome shotgun (WGS) entry which is preliminary data.</text>
</comment>
<feature type="compositionally biased region" description="Polar residues" evidence="1">
    <location>
        <begin position="10"/>
        <end position="28"/>
    </location>
</feature>
<proteinExistence type="predicted"/>
<feature type="compositionally biased region" description="Basic residues" evidence="1">
    <location>
        <begin position="196"/>
        <end position="206"/>
    </location>
</feature>
<feature type="region of interest" description="Disordered" evidence="1">
    <location>
        <begin position="170"/>
        <end position="211"/>
    </location>
</feature>
<feature type="region of interest" description="Disordered" evidence="1">
    <location>
        <begin position="519"/>
        <end position="650"/>
    </location>
</feature>
<organism evidence="2 3">
    <name type="scientific">Bionectria ochroleuca</name>
    <name type="common">Gliocladium roseum</name>
    <dbReference type="NCBI Taxonomy" id="29856"/>
    <lineage>
        <taxon>Eukaryota</taxon>
        <taxon>Fungi</taxon>
        <taxon>Dikarya</taxon>
        <taxon>Ascomycota</taxon>
        <taxon>Pezizomycotina</taxon>
        <taxon>Sordariomycetes</taxon>
        <taxon>Hypocreomycetidae</taxon>
        <taxon>Hypocreales</taxon>
        <taxon>Bionectriaceae</taxon>
        <taxon>Clonostachys</taxon>
    </lineage>
</organism>
<feature type="compositionally biased region" description="Low complexity" evidence="1">
    <location>
        <begin position="132"/>
        <end position="143"/>
    </location>
</feature>
<feature type="compositionally biased region" description="Low complexity" evidence="1">
    <location>
        <begin position="572"/>
        <end position="582"/>
    </location>
</feature>
<feature type="region of interest" description="Disordered" evidence="1">
    <location>
        <begin position="1"/>
        <end position="60"/>
    </location>
</feature>
<evidence type="ECO:0000313" key="2">
    <source>
        <dbReference type="EMBL" id="VUC23067.1"/>
    </source>
</evidence>
<reference evidence="2 3" key="1">
    <citation type="submission" date="2019-06" db="EMBL/GenBank/DDBJ databases">
        <authorList>
            <person name="Broberg M."/>
        </authorList>
    </citation>
    <scope>NUCLEOTIDE SEQUENCE [LARGE SCALE GENOMIC DNA]</scope>
</reference>
<evidence type="ECO:0000313" key="3">
    <source>
        <dbReference type="Proteomes" id="UP000766486"/>
    </source>
</evidence>
<feature type="compositionally biased region" description="Low complexity" evidence="1">
    <location>
        <begin position="537"/>
        <end position="550"/>
    </location>
</feature>
<dbReference type="Proteomes" id="UP000766486">
    <property type="component" value="Unassembled WGS sequence"/>
</dbReference>
<gene>
    <name evidence="2" type="ORF">CLO192961_LOCUS101449</name>
</gene>
<accession>A0ABY6TWK0</accession>
<feature type="compositionally biased region" description="Basic and acidic residues" evidence="1">
    <location>
        <begin position="37"/>
        <end position="48"/>
    </location>
</feature>
<feature type="region of interest" description="Disordered" evidence="1">
    <location>
        <begin position="729"/>
        <end position="787"/>
    </location>
</feature>
<feature type="region of interest" description="Disordered" evidence="1">
    <location>
        <begin position="126"/>
        <end position="147"/>
    </location>
</feature>
<feature type="compositionally biased region" description="Polar residues" evidence="1">
    <location>
        <begin position="603"/>
        <end position="617"/>
    </location>
</feature>
<feature type="compositionally biased region" description="Pro residues" evidence="1">
    <location>
        <begin position="775"/>
        <end position="787"/>
    </location>
</feature>
<feature type="compositionally biased region" description="Pro residues" evidence="1">
    <location>
        <begin position="736"/>
        <end position="750"/>
    </location>
</feature>